<dbReference type="InterPro" id="IPR031455">
    <property type="entry name" value="Gep5"/>
</dbReference>
<dbReference type="AlphaFoldDB" id="A0A367YGU7"/>
<dbReference type="EMBL" id="QLNQ01000021">
    <property type="protein sequence ID" value="RCK65068.1"/>
    <property type="molecule type" value="Genomic_DNA"/>
</dbReference>
<evidence type="ECO:0000313" key="8">
    <source>
        <dbReference type="Proteomes" id="UP000253472"/>
    </source>
</evidence>
<comment type="similarity">
    <text evidence="2 6">Belongs to the GEP5 family.</text>
</comment>
<proteinExistence type="inferred from homology"/>
<dbReference type="Proteomes" id="UP000253472">
    <property type="component" value="Unassembled WGS sequence"/>
</dbReference>
<evidence type="ECO:0000313" key="7">
    <source>
        <dbReference type="EMBL" id="RCK65068.1"/>
    </source>
</evidence>
<protein>
    <recommendedName>
        <fullName evidence="3 6">Genetic interactor of prohibitin 5, mitochondrial</fullName>
    </recommendedName>
</protein>
<name>A0A367YGU7_9ASCO</name>
<comment type="subcellular location">
    <subcellularLocation>
        <location evidence="1 6">Mitochondrion</location>
    </subcellularLocation>
</comment>
<dbReference type="GO" id="GO:0005739">
    <property type="term" value="C:mitochondrion"/>
    <property type="evidence" value="ECO:0007669"/>
    <property type="project" value="UniProtKB-SubCell"/>
</dbReference>
<keyword evidence="8" id="KW-1185">Reference proteome</keyword>
<sequence>MSYKHLQRQFRRLPLPQPIIIDGGPVLKRHYLASGARQFAQLLNAILVDEKYQQLPKVLDFIYKDDKPRWLKEFKQIPYKQLKGKWPVVHMIDKLNVDKSVYNAYDRPPVVVADMIPGEPGTPLPLLRHYANQYNNVADIVKNVEQMYHFLLSNRGVFDVTRDPMEVVHFPSKFGTVHHPATLDRVLRNRITKMRHVFQEYQPIPKQALDKLVAIYRESTPINKHFARYSARLRANEECKSASVRNLLRKEFVPDDNDVHEMLQEYLRAQFFRQDGKYILNSEY</sequence>
<evidence type="ECO:0000256" key="4">
    <source>
        <dbReference type="ARBA" id="ARBA00023128"/>
    </source>
</evidence>
<evidence type="ECO:0000256" key="1">
    <source>
        <dbReference type="ARBA" id="ARBA00004173"/>
    </source>
</evidence>
<reference evidence="7 8" key="1">
    <citation type="submission" date="2018-06" db="EMBL/GenBank/DDBJ databases">
        <title>Whole genome sequencing of Candida tropicalis (genome annotated by CSBL at Korea University).</title>
        <authorList>
            <person name="Ahn J."/>
        </authorList>
    </citation>
    <scope>NUCLEOTIDE SEQUENCE [LARGE SCALE GENOMIC DNA]</scope>
    <source>
        <strain evidence="7 8">ATCC 20962</strain>
    </source>
</reference>
<dbReference type="OrthoDB" id="4018833at2759"/>
<accession>A0A367YGU7</accession>
<organism evidence="7 8">
    <name type="scientific">Candida viswanathii</name>
    <dbReference type="NCBI Taxonomy" id="5486"/>
    <lineage>
        <taxon>Eukaryota</taxon>
        <taxon>Fungi</taxon>
        <taxon>Dikarya</taxon>
        <taxon>Ascomycota</taxon>
        <taxon>Saccharomycotina</taxon>
        <taxon>Pichiomycetes</taxon>
        <taxon>Debaryomycetaceae</taxon>
        <taxon>Candida/Lodderomyces clade</taxon>
        <taxon>Candida</taxon>
    </lineage>
</organism>
<dbReference type="Pfam" id="PF17053">
    <property type="entry name" value="GEP5"/>
    <property type="match status" value="1"/>
</dbReference>
<evidence type="ECO:0000256" key="6">
    <source>
        <dbReference type="RuleBase" id="RU363007"/>
    </source>
</evidence>
<evidence type="ECO:0000256" key="2">
    <source>
        <dbReference type="ARBA" id="ARBA00008036"/>
    </source>
</evidence>
<evidence type="ECO:0000256" key="5">
    <source>
        <dbReference type="ARBA" id="ARBA00025061"/>
    </source>
</evidence>
<keyword evidence="4 6" id="KW-0496">Mitochondrion</keyword>
<comment type="function">
    <text evidence="5 6">Essential for respiratory growth and required for maintenance of mtDNA. Required for cell survival in the absence of prohibitins.</text>
</comment>
<comment type="caution">
    <text evidence="7">The sequence shown here is derived from an EMBL/GenBank/DDBJ whole genome shotgun (WGS) entry which is preliminary data.</text>
</comment>
<gene>
    <name evidence="7" type="ORF">Cantr_01002</name>
</gene>
<evidence type="ECO:0000256" key="3">
    <source>
        <dbReference type="ARBA" id="ARBA00018341"/>
    </source>
</evidence>